<dbReference type="RefSeq" id="WP_281761204.1">
    <property type="nucleotide sequence ID" value="NZ_AP026709.1"/>
</dbReference>
<proteinExistence type="predicted"/>
<keyword evidence="1" id="KW-0732">Signal</keyword>
<accession>A0ABM8B4X7</accession>
<evidence type="ECO:0000313" key="3">
    <source>
        <dbReference type="Proteomes" id="UP001317742"/>
    </source>
</evidence>
<keyword evidence="3" id="KW-1185">Reference proteome</keyword>
<sequence>MKKMMIVLTLAALLGFSGMAFAHSPLMSCFDNGDGTVTCEGGYSDGSSASGTKMHLKSEDGKSILEGKMNEDSEYSFTKPEGGYLVIFDGGEGHTVEVNGADIVE</sequence>
<reference evidence="2 3" key="1">
    <citation type="submission" date="2022-08" db="EMBL/GenBank/DDBJ databases">
        <title>Genome Sequence of the sulphate-reducing bacterium, Pseudodesulfovibrio sp. SYK.</title>
        <authorList>
            <person name="Kondo R."/>
            <person name="Kataoka T."/>
        </authorList>
    </citation>
    <scope>NUCLEOTIDE SEQUENCE [LARGE SCALE GENOMIC DNA]</scope>
    <source>
        <strain evidence="2 3">SYK</strain>
    </source>
</reference>
<organism evidence="2 3">
    <name type="scientific">Pseudodesulfovibrio nedwellii</name>
    <dbReference type="NCBI Taxonomy" id="2973072"/>
    <lineage>
        <taxon>Bacteria</taxon>
        <taxon>Pseudomonadati</taxon>
        <taxon>Thermodesulfobacteriota</taxon>
        <taxon>Desulfovibrionia</taxon>
        <taxon>Desulfovibrionales</taxon>
        <taxon>Desulfovibrionaceae</taxon>
    </lineage>
</organism>
<dbReference type="Proteomes" id="UP001317742">
    <property type="component" value="Chromosome"/>
</dbReference>
<protein>
    <submittedName>
        <fullName evidence="2">Uncharacterized protein</fullName>
    </submittedName>
</protein>
<gene>
    <name evidence="2" type="ORF">SYK_30700</name>
</gene>
<evidence type="ECO:0000256" key="1">
    <source>
        <dbReference type="SAM" id="SignalP"/>
    </source>
</evidence>
<evidence type="ECO:0000313" key="2">
    <source>
        <dbReference type="EMBL" id="BDQ38710.1"/>
    </source>
</evidence>
<feature type="signal peptide" evidence="1">
    <location>
        <begin position="1"/>
        <end position="22"/>
    </location>
</feature>
<name>A0ABM8B4X7_9BACT</name>
<dbReference type="EMBL" id="AP026709">
    <property type="protein sequence ID" value="BDQ38710.1"/>
    <property type="molecule type" value="Genomic_DNA"/>
</dbReference>
<feature type="chain" id="PRO_5046021497" evidence="1">
    <location>
        <begin position="23"/>
        <end position="105"/>
    </location>
</feature>